<feature type="compositionally biased region" description="Acidic residues" evidence="1">
    <location>
        <begin position="445"/>
        <end position="461"/>
    </location>
</feature>
<dbReference type="STRING" id="109280.ENSHCOP00000005004"/>
<reference evidence="4" key="2">
    <citation type="submission" date="2025-09" db="UniProtKB">
        <authorList>
            <consortium name="Ensembl"/>
        </authorList>
    </citation>
    <scope>IDENTIFICATION</scope>
</reference>
<dbReference type="OMA" id="SCWKKLW"/>
<dbReference type="GeneTree" id="ENSGT00940000163452"/>
<dbReference type="InterPro" id="IPR004875">
    <property type="entry name" value="DDE_SF_endonuclease_dom"/>
</dbReference>
<dbReference type="PANTHER" id="PTHR19303:SF73">
    <property type="entry name" value="PROTEIN PDC2"/>
    <property type="match status" value="1"/>
</dbReference>
<name>A0A3Q3D7L5_HIPCM</name>
<feature type="region of interest" description="Disordered" evidence="1">
    <location>
        <begin position="85"/>
        <end position="108"/>
    </location>
</feature>
<dbReference type="GO" id="GO:0003677">
    <property type="term" value="F:DNA binding"/>
    <property type="evidence" value="ECO:0007669"/>
    <property type="project" value="InterPro"/>
</dbReference>
<feature type="region of interest" description="Disordered" evidence="1">
    <location>
        <begin position="518"/>
        <end position="559"/>
    </location>
</feature>
<feature type="region of interest" description="Disordered" evidence="1">
    <location>
        <begin position="417"/>
        <end position="461"/>
    </location>
</feature>
<dbReference type="PANTHER" id="PTHR19303">
    <property type="entry name" value="TRANSPOSON"/>
    <property type="match status" value="1"/>
</dbReference>
<evidence type="ECO:0000313" key="5">
    <source>
        <dbReference type="Proteomes" id="UP000264820"/>
    </source>
</evidence>
<feature type="compositionally biased region" description="Acidic residues" evidence="1">
    <location>
        <begin position="549"/>
        <end position="559"/>
    </location>
</feature>
<dbReference type="SUPFAM" id="SSF46689">
    <property type="entry name" value="Homeodomain-like"/>
    <property type="match status" value="1"/>
</dbReference>
<feature type="domain" description="DDE-1" evidence="2">
    <location>
        <begin position="199"/>
        <end position="373"/>
    </location>
</feature>
<dbReference type="Gene3D" id="1.10.10.10">
    <property type="entry name" value="Winged helix-like DNA-binding domain superfamily/Winged helix DNA-binding domain"/>
    <property type="match status" value="1"/>
</dbReference>
<dbReference type="InterPro" id="IPR050863">
    <property type="entry name" value="CenT-Element_Derived"/>
</dbReference>
<dbReference type="Ensembl" id="ENSHCOT00000006099.1">
    <property type="protein sequence ID" value="ENSHCOP00000005004.1"/>
    <property type="gene ID" value="ENSHCOG00000006583.1"/>
</dbReference>
<protein>
    <recommendedName>
        <fullName evidence="6">DDE-1 domain-containing protein</fullName>
    </recommendedName>
</protein>
<dbReference type="AlphaFoldDB" id="A0A3Q3D7L5"/>
<keyword evidence="5" id="KW-1185">Reference proteome</keyword>
<dbReference type="Pfam" id="PF03184">
    <property type="entry name" value="DDE_1"/>
    <property type="match status" value="1"/>
</dbReference>
<accession>A0A3Q3D7L5</accession>
<evidence type="ECO:0000259" key="3">
    <source>
        <dbReference type="Pfam" id="PF04218"/>
    </source>
</evidence>
<dbReference type="GO" id="GO:0005634">
    <property type="term" value="C:nucleus"/>
    <property type="evidence" value="ECO:0007669"/>
    <property type="project" value="TreeGrafter"/>
</dbReference>
<feature type="domain" description="HTH psq-type" evidence="3">
    <location>
        <begin position="17"/>
        <end position="67"/>
    </location>
</feature>
<evidence type="ECO:0000256" key="1">
    <source>
        <dbReference type="SAM" id="MobiDB-lite"/>
    </source>
</evidence>
<reference evidence="4" key="1">
    <citation type="submission" date="2025-08" db="UniProtKB">
        <authorList>
            <consortium name="Ensembl"/>
        </authorList>
    </citation>
    <scope>IDENTIFICATION</scope>
</reference>
<dbReference type="InterPro" id="IPR036388">
    <property type="entry name" value="WH-like_DNA-bd_sf"/>
</dbReference>
<organism evidence="4 5">
    <name type="scientific">Hippocampus comes</name>
    <name type="common">Tiger tail seahorse</name>
    <dbReference type="NCBI Taxonomy" id="109280"/>
    <lineage>
        <taxon>Eukaryota</taxon>
        <taxon>Metazoa</taxon>
        <taxon>Chordata</taxon>
        <taxon>Craniata</taxon>
        <taxon>Vertebrata</taxon>
        <taxon>Euteleostomi</taxon>
        <taxon>Actinopterygii</taxon>
        <taxon>Neopterygii</taxon>
        <taxon>Teleostei</taxon>
        <taxon>Neoteleostei</taxon>
        <taxon>Acanthomorphata</taxon>
        <taxon>Syngnathiaria</taxon>
        <taxon>Syngnathiformes</taxon>
        <taxon>Syngnathoidei</taxon>
        <taxon>Syngnathidae</taxon>
        <taxon>Hippocampus</taxon>
    </lineage>
</organism>
<feature type="compositionally biased region" description="Polar residues" evidence="1">
    <location>
        <begin position="95"/>
        <end position="107"/>
    </location>
</feature>
<dbReference type="Proteomes" id="UP000264820">
    <property type="component" value="Unplaced"/>
</dbReference>
<dbReference type="Pfam" id="PF04218">
    <property type="entry name" value="CENP-B_N"/>
    <property type="match status" value="1"/>
</dbReference>
<feature type="compositionally biased region" description="Polar residues" evidence="1">
    <location>
        <begin position="521"/>
        <end position="532"/>
    </location>
</feature>
<sequence length="559" mass="63150">MSPKLSAPLVYFGPKLKRKRKVMPLYEKVKILNLLRDGKTFSAVARCYGLNESTIRSIKKEEANIRSTVAINGSQTLKRVVNTRNNAHRGKEDNGTNPQPGPSTSSEEPIEFLASKGWFDRFRKRYQLKSVSPHWESASADVEAARKYPETFKALIEEKGYKPEQVFNMNETGLFWKKIPTRMLLKEEARAPEFKGQNDRVVLIMCCNAAGFLMKPALIYKSANPRSLKSKDKNLLPVFWMHNSKVSLTKPLVAEWFHESFLPQAKSYLSEKGLDFNICLMMDNVSSLPLNLSYEGVRIEILPANIQPLDQGLIWIFKALYARNVMQQLVNARDTEENVSVGELWKNFNIATALQVIQICLQELKPGTVSACWKKLWPECVPEVEGSSTDEVQRLAVDKAVKLAELVGGEGFRNMTPDDLNDLLETHSNPMTDDDSAHLPKQAGEEAEQEADTSQEEDEVEGLSLERLSVMVKTAKDLQGMVDAWDPNMVRALQFKSAIDSAMQTYRTLLTTMKKQREKFTVTQDKPTSASSEEAPDYQELLALLPSEAPEEEASYEEL</sequence>
<proteinExistence type="predicted"/>
<evidence type="ECO:0008006" key="6">
    <source>
        <dbReference type="Google" id="ProtNLM"/>
    </source>
</evidence>
<evidence type="ECO:0000313" key="4">
    <source>
        <dbReference type="Ensembl" id="ENSHCOP00000005004.1"/>
    </source>
</evidence>
<dbReference type="InterPro" id="IPR007889">
    <property type="entry name" value="HTH_Psq"/>
</dbReference>
<evidence type="ECO:0000259" key="2">
    <source>
        <dbReference type="Pfam" id="PF03184"/>
    </source>
</evidence>
<dbReference type="InterPro" id="IPR009057">
    <property type="entry name" value="Homeodomain-like_sf"/>
</dbReference>